<keyword evidence="9" id="KW-1185">Reference proteome</keyword>
<dbReference type="OrthoDB" id="10261039at2759"/>
<dbReference type="STRING" id="74557.A0A1V9ZJJ2"/>
<evidence type="ECO:0000313" key="9">
    <source>
        <dbReference type="Proteomes" id="UP000243217"/>
    </source>
</evidence>
<name>A0A1V9ZJJ2_9STRA</name>
<evidence type="ECO:0000256" key="2">
    <source>
        <dbReference type="ARBA" id="ARBA00010877"/>
    </source>
</evidence>
<feature type="non-terminal residue" evidence="8">
    <location>
        <position position="1"/>
    </location>
</feature>
<dbReference type="EMBL" id="JNBS01001873">
    <property type="protein sequence ID" value="OQR97990.1"/>
    <property type="molecule type" value="Genomic_DNA"/>
</dbReference>
<evidence type="ECO:0000256" key="5">
    <source>
        <dbReference type="ARBA" id="ARBA00022989"/>
    </source>
</evidence>
<evidence type="ECO:0000256" key="3">
    <source>
        <dbReference type="ARBA" id="ARBA00022692"/>
    </source>
</evidence>
<dbReference type="GO" id="GO:0042407">
    <property type="term" value="P:cristae formation"/>
    <property type="evidence" value="ECO:0007669"/>
    <property type="project" value="TreeGrafter"/>
</dbReference>
<keyword evidence="7" id="KW-0472">Membrane</keyword>
<dbReference type="AlphaFoldDB" id="A0A1V9ZJJ2"/>
<comment type="caution">
    <text evidence="8">The sequence shown here is derived from an EMBL/GenBank/DDBJ whole genome shotgun (WGS) entry which is preliminary data.</text>
</comment>
<dbReference type="GO" id="GO:0061617">
    <property type="term" value="C:MICOS complex"/>
    <property type="evidence" value="ECO:0007669"/>
    <property type="project" value="TreeGrafter"/>
</dbReference>
<evidence type="ECO:0000256" key="7">
    <source>
        <dbReference type="ARBA" id="ARBA00023136"/>
    </source>
</evidence>
<keyword evidence="5" id="KW-1133">Transmembrane helix</keyword>
<comment type="subcellular location">
    <subcellularLocation>
        <location evidence="1">Mitochondrion inner membrane</location>
    </subcellularLocation>
</comment>
<proteinExistence type="inferred from homology"/>
<evidence type="ECO:0000256" key="6">
    <source>
        <dbReference type="ARBA" id="ARBA00023128"/>
    </source>
</evidence>
<comment type="similarity">
    <text evidence="2">Belongs to the MICOS complex subunit Mic60 family.</text>
</comment>
<dbReference type="Pfam" id="PF09731">
    <property type="entry name" value="Mitofilin"/>
    <property type="match status" value="1"/>
</dbReference>
<protein>
    <recommendedName>
        <fullName evidence="10">MICOS complex subunit MIC60</fullName>
    </recommendedName>
</protein>
<keyword evidence="3" id="KW-0812">Transmembrane</keyword>
<gene>
    <name evidence="8" type="ORF">THRCLA_06814</name>
</gene>
<evidence type="ECO:0000313" key="8">
    <source>
        <dbReference type="EMBL" id="OQR97990.1"/>
    </source>
</evidence>
<evidence type="ECO:0008006" key="10">
    <source>
        <dbReference type="Google" id="ProtNLM"/>
    </source>
</evidence>
<dbReference type="PANTHER" id="PTHR15415:SF7">
    <property type="entry name" value="MICOS COMPLEX SUBUNIT MIC60"/>
    <property type="match status" value="1"/>
</dbReference>
<dbReference type="PANTHER" id="PTHR15415">
    <property type="entry name" value="MITOFILIN"/>
    <property type="match status" value="1"/>
</dbReference>
<accession>A0A1V9ZJJ2</accession>
<organism evidence="8 9">
    <name type="scientific">Thraustotheca clavata</name>
    <dbReference type="NCBI Taxonomy" id="74557"/>
    <lineage>
        <taxon>Eukaryota</taxon>
        <taxon>Sar</taxon>
        <taxon>Stramenopiles</taxon>
        <taxon>Oomycota</taxon>
        <taxon>Saprolegniomycetes</taxon>
        <taxon>Saprolegniales</taxon>
        <taxon>Achlyaceae</taxon>
        <taxon>Thraustotheca</taxon>
    </lineage>
</organism>
<dbReference type="Proteomes" id="UP000243217">
    <property type="component" value="Unassembled WGS sequence"/>
</dbReference>
<evidence type="ECO:0000256" key="4">
    <source>
        <dbReference type="ARBA" id="ARBA00022792"/>
    </source>
</evidence>
<keyword evidence="4" id="KW-0999">Mitochondrion inner membrane</keyword>
<reference evidence="8 9" key="1">
    <citation type="journal article" date="2014" name="Genome Biol. Evol.">
        <title>The secreted proteins of Achlya hypogyna and Thraustotheca clavata identify the ancestral oomycete secretome and reveal gene acquisitions by horizontal gene transfer.</title>
        <authorList>
            <person name="Misner I."/>
            <person name="Blouin N."/>
            <person name="Leonard G."/>
            <person name="Richards T.A."/>
            <person name="Lane C.E."/>
        </authorList>
    </citation>
    <scope>NUCLEOTIDE SEQUENCE [LARGE SCALE GENOMIC DNA]</scope>
    <source>
        <strain evidence="8 9">ATCC 34112</strain>
    </source>
</reference>
<evidence type="ECO:0000256" key="1">
    <source>
        <dbReference type="ARBA" id="ARBA00004273"/>
    </source>
</evidence>
<keyword evidence="6" id="KW-0496">Mitochondrion</keyword>
<sequence length="173" mass="18297">VHKVSVAALALTDRIEAAAPLHSEVRALEAAGRGDHLIEAAVKSLAPYADGVPSVAQLQDRFSYVRNAGRRAALVPEESKGMVGHLFAGALLWLLIPPGGPIKGDDAEAIFSRADYALRAGDIETTVKELDKLSGLSREVVKDWVDAAKSRLAIEQTSKVVKAHVSLLAASLS</sequence>
<dbReference type="InterPro" id="IPR019133">
    <property type="entry name" value="MIC60"/>
</dbReference>